<feature type="domain" description="DUF3131" evidence="2">
    <location>
        <begin position="66"/>
        <end position="432"/>
    </location>
</feature>
<dbReference type="Proteomes" id="UP000245399">
    <property type="component" value="Chromosome"/>
</dbReference>
<reference evidence="3 7" key="3">
    <citation type="submission" date="2018-05" db="EMBL/GenBank/DDBJ databases">
        <title>Klebsiella quasipneumonaiae provides a window into carbapenemase gene transfer, plasmid rearrangements and nosocomial acquisition from the hospital environment.</title>
        <authorList>
            <person name="Mathers A.J."/>
            <person name="Vegesana K."/>
            <person name="Stoesser N."/>
            <person name="Crook D."/>
            <person name="Vaughan A."/>
            <person name="Barry K."/>
            <person name="Parikh H."/>
            <person name="Sebra R."/>
            <person name="Kotay S."/>
            <person name="Walker A.S."/>
            <person name="Sheppard A.E."/>
        </authorList>
    </citation>
    <scope>NUCLEOTIDE SEQUENCE [LARGE SCALE GENOMIC DNA]</scope>
    <source>
        <strain evidence="3 7">CAV1761</strain>
    </source>
</reference>
<organism evidence="4 6">
    <name type="scientific">Serratia marcescens</name>
    <dbReference type="NCBI Taxonomy" id="615"/>
    <lineage>
        <taxon>Bacteria</taxon>
        <taxon>Pseudomonadati</taxon>
        <taxon>Pseudomonadota</taxon>
        <taxon>Gammaproteobacteria</taxon>
        <taxon>Enterobacterales</taxon>
        <taxon>Yersiniaceae</taxon>
        <taxon>Serratia</taxon>
    </lineage>
</organism>
<keyword evidence="1" id="KW-1133">Transmembrane helix</keyword>
<dbReference type="RefSeq" id="WP_038871652.1">
    <property type="nucleotide sequence ID" value="NZ_CABMHU010000012.1"/>
</dbReference>
<dbReference type="Proteomes" id="UP000050489">
    <property type="component" value="Unassembled WGS sequence"/>
</dbReference>
<gene>
    <name evidence="4" type="ORF">AN695_0225380</name>
    <name evidence="3" type="ORF">DKC05_02290</name>
    <name evidence="5" type="ORF">DMW51_29505</name>
</gene>
<evidence type="ECO:0000313" key="3">
    <source>
        <dbReference type="EMBL" id="AWL66580.1"/>
    </source>
</evidence>
<reference evidence="5 8" key="5">
    <citation type="submission" date="2018-06" db="EMBL/GenBank/DDBJ databases">
        <title>Serratia marcescens genome sequencing and assembly.</title>
        <authorList>
            <person name="Martins R.C.R."/>
            <person name="Perdigao-Neto L.V."/>
            <person name="Costa S.F."/>
            <person name="Levin A.S.S."/>
        </authorList>
    </citation>
    <scope>NUCLEOTIDE SEQUENCE [LARGE SCALE GENOMIC DNA]</scope>
    <source>
        <strain evidence="5 8">1283</strain>
    </source>
</reference>
<keyword evidence="1" id="KW-0472">Membrane</keyword>
<dbReference type="EMBL" id="LJEX02000140">
    <property type="protein sequence ID" value="OCO80180.1"/>
    <property type="molecule type" value="Genomic_DNA"/>
</dbReference>
<evidence type="ECO:0000259" key="2">
    <source>
        <dbReference type="Pfam" id="PF11329"/>
    </source>
</evidence>
<dbReference type="EMBL" id="CP029449">
    <property type="protein sequence ID" value="AWL66580.1"/>
    <property type="molecule type" value="Genomic_DNA"/>
</dbReference>
<reference evidence="6" key="1">
    <citation type="submission" date="2016-04" db="EMBL/GenBank/DDBJ databases">
        <authorList>
            <person name="Osei Sekyere J."/>
            <person name="Sivertsen A."/>
            <person name="Pedersen A.T."/>
            <person name="Sundsfjord A."/>
        </authorList>
    </citation>
    <scope>NUCLEOTIDE SEQUENCE [LARGE SCALE GENOMIC DNA]</scope>
    <source>
        <strain evidence="6">945174350</strain>
    </source>
</reference>
<dbReference type="EMBL" id="QJQB01000676">
    <property type="protein sequence ID" value="PYA53571.1"/>
    <property type="molecule type" value="Genomic_DNA"/>
</dbReference>
<evidence type="ECO:0000256" key="1">
    <source>
        <dbReference type="SAM" id="Phobius"/>
    </source>
</evidence>
<reference evidence="4" key="2">
    <citation type="journal article" date="2017" name="PLoS ONE">
        <title>Genomic and phenotypic characterisation of fluoroquinolone resistance mechanisms in Enterobacteriaceae in Durban, South Africa.</title>
        <authorList>
            <person name="Osei Sekyere J."/>
            <person name="Amoako D.G."/>
        </authorList>
    </citation>
    <scope>NUCLEOTIDE SEQUENCE</scope>
    <source>
        <strain evidence="4">945174350</strain>
    </source>
</reference>
<accession>A0A0G3SVR6</accession>
<dbReference type="AlphaFoldDB" id="A0A0G3SVR6"/>
<protein>
    <submittedName>
        <fullName evidence="3">DUF3131 domain-containing protein</fullName>
    </submittedName>
</protein>
<evidence type="ECO:0000313" key="8">
    <source>
        <dbReference type="Proteomes" id="UP000247823"/>
    </source>
</evidence>
<proteinExistence type="predicted"/>
<feature type="transmembrane region" description="Helical" evidence="1">
    <location>
        <begin position="12"/>
        <end position="30"/>
    </location>
</feature>
<dbReference type="Gene3D" id="1.50.10.140">
    <property type="match status" value="1"/>
</dbReference>
<keyword evidence="8" id="KW-1185">Reference proteome</keyword>
<name>A0A0G3SVR6_SERMA</name>
<evidence type="ECO:0000313" key="7">
    <source>
        <dbReference type="Proteomes" id="UP000245399"/>
    </source>
</evidence>
<dbReference type="InterPro" id="IPR021478">
    <property type="entry name" value="DUF3131"/>
</dbReference>
<evidence type="ECO:0000313" key="6">
    <source>
        <dbReference type="Proteomes" id="UP000050489"/>
    </source>
</evidence>
<evidence type="ECO:0000313" key="4">
    <source>
        <dbReference type="EMBL" id="OCO80180.1"/>
    </source>
</evidence>
<keyword evidence="1" id="KW-0812">Transmembrane</keyword>
<reference evidence="8" key="4">
    <citation type="submission" date="2018-06" db="EMBL/GenBank/DDBJ databases">
        <title>Serratia marcescens genome sequencing and assembly.</title>
        <authorList>
            <person name="Martins R.C."/>
            <person name="Perdigao-Neto L.V."/>
            <person name="Costa S.F."/>
            <person name="Levin A.S.S."/>
        </authorList>
    </citation>
    <scope>NUCLEOTIDE SEQUENCE [LARGE SCALE GENOMIC DNA]</scope>
    <source>
        <strain evidence="8">1283</strain>
    </source>
</reference>
<sequence length="454" mass="50668">MTWKHSLLQARSYIAVIIGFLLAFGIVVYVETHMPPAPAESAELTLSADFPTLPAPRALTFDEAVWARIAWQYFVNNTQSNGLANAIDNQPYTTMWDTGSYLMAAVSAQRLGIITRDELNARVNAVLTTLSSLPLADGQLPSLYYHTQRSIRLNSLSQNESQPDWSAVDISRLLMALDIVAWLYPEQTAAIARLTAPWRFDALFMQQEPQQPLNFRAAKKWQLVTQGNRDSYGYQLYAVNGLRRVSPLAAIVLGSQQPSPRTISIDGLRIPYDSLVKIGKVDHPVVTTMPYLLTGLEAGFDIRSAEISWRVMKVQESRYRSHGDYAYVNADNEEQLPRFIDDAVISRFPALIDKSRAEIKEAALQLSTKSVFGWYALFRTPWSDEMRRRAAVLFEPGRGWYEGIIAANGQQSRVIGANTNALILESLVYIAQGPLFCQNCAPAPPANPADGQRP</sequence>
<reference evidence="5" key="6">
    <citation type="submission" date="2018-06" db="EMBL/GenBank/DDBJ databases">
        <authorList>
            <person name="Martins R.C."/>
            <person name="Perdigao-Neto L.V."/>
            <person name="Costa S.F."/>
            <person name="Levin A.S.S."/>
        </authorList>
    </citation>
    <scope>NUCLEOTIDE SEQUENCE</scope>
    <source>
        <strain evidence="5">1283</strain>
    </source>
</reference>
<evidence type="ECO:0000313" key="5">
    <source>
        <dbReference type="EMBL" id="PYA53571.1"/>
    </source>
</evidence>
<dbReference type="Pfam" id="PF11329">
    <property type="entry name" value="DUF3131"/>
    <property type="match status" value="1"/>
</dbReference>
<dbReference type="Proteomes" id="UP000247823">
    <property type="component" value="Unassembled WGS sequence"/>
</dbReference>